<dbReference type="PANTHER" id="PTHR31731">
    <property type="match status" value="1"/>
</dbReference>
<feature type="chain" id="PRO_5018263169" description="Bifunctional inhibitor/plant lipid transfer protein/seed storage helical domain-containing protein" evidence="1">
    <location>
        <begin position="25"/>
        <end position="129"/>
    </location>
</feature>
<dbReference type="EMBL" id="PQIB02000013">
    <property type="protein sequence ID" value="RLM73652.1"/>
    <property type="molecule type" value="Genomic_DNA"/>
</dbReference>
<dbReference type="SUPFAM" id="SSF47699">
    <property type="entry name" value="Bifunctional inhibitor/lipid-transfer protein/seed storage 2S albumin"/>
    <property type="match status" value="1"/>
</dbReference>
<feature type="domain" description="Bifunctional inhibitor/plant lipid transfer protein/seed storage helical" evidence="2">
    <location>
        <begin position="51"/>
        <end position="125"/>
    </location>
</feature>
<comment type="caution">
    <text evidence="3">The sequence shown here is derived from an EMBL/GenBank/DDBJ whole genome shotgun (WGS) entry which is preliminary data.</text>
</comment>
<dbReference type="Pfam" id="PF14547">
    <property type="entry name" value="Hydrophob_seed"/>
    <property type="match status" value="1"/>
</dbReference>
<proteinExistence type="predicted"/>
<reference evidence="4" key="1">
    <citation type="journal article" date="2019" name="Nat. Commun.">
        <title>The genome of broomcorn millet.</title>
        <authorList>
            <person name="Zou C."/>
            <person name="Miki D."/>
            <person name="Li D."/>
            <person name="Tang Q."/>
            <person name="Xiao L."/>
            <person name="Rajput S."/>
            <person name="Deng P."/>
            <person name="Jia W."/>
            <person name="Huang R."/>
            <person name="Zhang M."/>
            <person name="Sun Y."/>
            <person name="Hu J."/>
            <person name="Fu X."/>
            <person name="Schnable P.S."/>
            <person name="Li F."/>
            <person name="Zhang H."/>
            <person name="Feng B."/>
            <person name="Zhu X."/>
            <person name="Liu R."/>
            <person name="Schnable J.C."/>
            <person name="Zhu J.-K."/>
            <person name="Zhang H."/>
        </authorList>
    </citation>
    <scope>NUCLEOTIDE SEQUENCE [LARGE SCALE GENOMIC DNA]</scope>
</reference>
<sequence length="129" mass="12484">MAAPSKSKLAVLVLALAALSMAAAQVPPPPPPPAPASSGNDTCDPLKLRVCGGLLSGLLGGLLPGAGGDGGQCCPLLGGLVDLDAAACVCAALRANVLGVNLNVPLALDRLLNTCGRDVPAGFTCPPPA</sequence>
<dbReference type="AlphaFoldDB" id="A0A3L6Q4Z2"/>
<feature type="signal peptide" evidence="1">
    <location>
        <begin position="1"/>
        <end position="24"/>
    </location>
</feature>
<dbReference type="InterPro" id="IPR051636">
    <property type="entry name" value="Plant_LTP/defense-related"/>
</dbReference>
<organism evidence="3 4">
    <name type="scientific">Panicum miliaceum</name>
    <name type="common">Proso millet</name>
    <name type="synonym">Broomcorn millet</name>
    <dbReference type="NCBI Taxonomy" id="4540"/>
    <lineage>
        <taxon>Eukaryota</taxon>
        <taxon>Viridiplantae</taxon>
        <taxon>Streptophyta</taxon>
        <taxon>Embryophyta</taxon>
        <taxon>Tracheophyta</taxon>
        <taxon>Spermatophyta</taxon>
        <taxon>Magnoliopsida</taxon>
        <taxon>Liliopsida</taxon>
        <taxon>Poales</taxon>
        <taxon>Poaceae</taxon>
        <taxon>PACMAD clade</taxon>
        <taxon>Panicoideae</taxon>
        <taxon>Panicodae</taxon>
        <taxon>Paniceae</taxon>
        <taxon>Panicinae</taxon>
        <taxon>Panicum</taxon>
        <taxon>Panicum sect. Panicum</taxon>
    </lineage>
</organism>
<evidence type="ECO:0000259" key="2">
    <source>
        <dbReference type="SMART" id="SM00499"/>
    </source>
</evidence>
<dbReference type="InterPro" id="IPR036312">
    <property type="entry name" value="Bifun_inhib/LTP/seed_sf"/>
</dbReference>
<protein>
    <recommendedName>
        <fullName evidence="2">Bifunctional inhibitor/plant lipid transfer protein/seed storage helical domain-containing protein</fullName>
    </recommendedName>
</protein>
<dbReference type="Gene3D" id="1.10.110.10">
    <property type="entry name" value="Plant lipid-transfer and hydrophobic proteins"/>
    <property type="match status" value="1"/>
</dbReference>
<evidence type="ECO:0000256" key="1">
    <source>
        <dbReference type="SAM" id="SignalP"/>
    </source>
</evidence>
<dbReference type="STRING" id="4540.A0A3L6Q4Z2"/>
<dbReference type="InterPro" id="IPR027923">
    <property type="entry name" value="Hydrophob_seed_dom"/>
</dbReference>
<dbReference type="Proteomes" id="UP000275267">
    <property type="component" value="Unassembled WGS sequence"/>
</dbReference>
<keyword evidence="1" id="KW-0732">Signal</keyword>
<name>A0A3L6Q4Z2_PANMI</name>
<dbReference type="SMART" id="SM00499">
    <property type="entry name" value="AAI"/>
    <property type="match status" value="1"/>
</dbReference>
<keyword evidence="4" id="KW-1185">Reference proteome</keyword>
<dbReference type="InterPro" id="IPR016140">
    <property type="entry name" value="Bifunc_inhib/LTP/seed_store"/>
</dbReference>
<dbReference type="CDD" id="cd01958">
    <property type="entry name" value="HPS_like"/>
    <property type="match status" value="1"/>
</dbReference>
<accession>A0A3L6Q4Z2</accession>
<evidence type="ECO:0000313" key="4">
    <source>
        <dbReference type="Proteomes" id="UP000275267"/>
    </source>
</evidence>
<gene>
    <name evidence="3" type="ORF">C2845_PM15G07050</name>
</gene>
<evidence type="ECO:0000313" key="3">
    <source>
        <dbReference type="EMBL" id="RLM73652.1"/>
    </source>
</evidence>